<evidence type="ECO:0000313" key="3">
    <source>
        <dbReference type="Proteomes" id="UP000230935"/>
    </source>
</evidence>
<dbReference type="NCBIfam" id="TIGR01764">
    <property type="entry name" value="excise"/>
    <property type="match status" value="1"/>
</dbReference>
<dbReference type="EMBL" id="PEZZ01000035">
    <property type="protein sequence ID" value="PIS04787.1"/>
    <property type="molecule type" value="Genomic_DNA"/>
</dbReference>
<dbReference type="GO" id="GO:0003677">
    <property type="term" value="F:DNA binding"/>
    <property type="evidence" value="ECO:0007669"/>
    <property type="project" value="InterPro"/>
</dbReference>
<gene>
    <name evidence="2" type="ORF">COT81_04540</name>
</gene>
<dbReference type="InterPro" id="IPR009061">
    <property type="entry name" value="DNA-bd_dom_put_sf"/>
</dbReference>
<sequence length="90" mass="10414">MANENLIRLSVNEAARLMGVSQKTIRRAIAQDELRYIVVRGRYKINFESLLRWSQTKVKVGNKLANNGIGQYVDKWKITNKHYSPRPPSN</sequence>
<organism evidence="2 3">
    <name type="scientific">Candidatus Buchananbacteria bacterium CG10_big_fil_rev_8_21_14_0_10_42_9</name>
    <dbReference type="NCBI Taxonomy" id="1974526"/>
    <lineage>
        <taxon>Bacteria</taxon>
        <taxon>Candidatus Buchananiibacteriota</taxon>
    </lineage>
</organism>
<reference evidence="3" key="1">
    <citation type="submission" date="2017-09" db="EMBL/GenBank/DDBJ databases">
        <title>Depth-based differentiation of microbial function through sediment-hosted aquifers and enrichment of novel symbionts in the deep terrestrial subsurface.</title>
        <authorList>
            <person name="Probst A.J."/>
            <person name="Ladd B."/>
            <person name="Jarett J.K."/>
            <person name="Geller-Mcgrath D.E."/>
            <person name="Sieber C.M.K."/>
            <person name="Emerson J.B."/>
            <person name="Anantharaman K."/>
            <person name="Thomas B.C."/>
            <person name="Malmstrom R."/>
            <person name="Stieglmeier M."/>
            <person name="Klingl A."/>
            <person name="Woyke T."/>
            <person name="Ryan C.M."/>
            <person name="Banfield J.F."/>
        </authorList>
    </citation>
    <scope>NUCLEOTIDE SEQUENCE [LARGE SCALE GENOMIC DNA]</scope>
</reference>
<comment type="caution">
    <text evidence="2">The sequence shown here is derived from an EMBL/GenBank/DDBJ whole genome shotgun (WGS) entry which is preliminary data.</text>
</comment>
<evidence type="ECO:0000313" key="2">
    <source>
        <dbReference type="EMBL" id="PIS04787.1"/>
    </source>
</evidence>
<dbReference type="SUPFAM" id="SSF46955">
    <property type="entry name" value="Putative DNA-binding domain"/>
    <property type="match status" value="1"/>
</dbReference>
<protein>
    <recommendedName>
        <fullName evidence="1">Helix-turn-helix domain-containing protein</fullName>
    </recommendedName>
</protein>
<dbReference type="Pfam" id="PF12728">
    <property type="entry name" value="HTH_17"/>
    <property type="match status" value="1"/>
</dbReference>
<feature type="domain" description="Helix-turn-helix" evidence="1">
    <location>
        <begin position="9"/>
        <end position="53"/>
    </location>
</feature>
<dbReference type="Proteomes" id="UP000230935">
    <property type="component" value="Unassembled WGS sequence"/>
</dbReference>
<name>A0A2H0W0G0_9BACT</name>
<proteinExistence type="predicted"/>
<dbReference type="InterPro" id="IPR041657">
    <property type="entry name" value="HTH_17"/>
</dbReference>
<dbReference type="AlphaFoldDB" id="A0A2H0W0G0"/>
<accession>A0A2H0W0G0</accession>
<evidence type="ECO:0000259" key="1">
    <source>
        <dbReference type="Pfam" id="PF12728"/>
    </source>
</evidence>
<dbReference type="InterPro" id="IPR010093">
    <property type="entry name" value="SinI_DNA-bd"/>
</dbReference>